<organism evidence="1 2">
    <name type="scientific">Avibacterium paragallinarum</name>
    <name type="common">Haemophilus gallinarum</name>
    <dbReference type="NCBI Taxonomy" id="728"/>
    <lineage>
        <taxon>Bacteria</taxon>
        <taxon>Pseudomonadati</taxon>
        <taxon>Pseudomonadota</taxon>
        <taxon>Gammaproteobacteria</taxon>
        <taxon>Pasteurellales</taxon>
        <taxon>Pasteurellaceae</taxon>
        <taxon>Avibacterium</taxon>
    </lineage>
</organism>
<dbReference type="RefSeq" id="WP_207780515.1">
    <property type="nucleotide sequence ID" value="NZ_CP081939.1"/>
</dbReference>
<dbReference type="EMBL" id="JAMDKF010000041">
    <property type="protein sequence ID" value="MEE6042595.1"/>
    <property type="molecule type" value="Genomic_DNA"/>
</dbReference>
<evidence type="ECO:0000313" key="2">
    <source>
        <dbReference type="Proteomes" id="UP001347884"/>
    </source>
</evidence>
<comment type="caution">
    <text evidence="1">The sequence shown here is derived from an EMBL/GenBank/DDBJ whole genome shotgun (WGS) entry which is preliminary data.</text>
</comment>
<protein>
    <recommendedName>
        <fullName evidence="3">Toxin CdiA</fullName>
    </recommendedName>
</protein>
<gene>
    <name evidence="1" type="ORF">M5S13_12055</name>
</gene>
<sequence length="452" mass="49782">MAVNATAGLAIGAAVGNGNVGAISAAANTDWNNRQLHPDEMKWIKENAKRFAKEQGIDEKTAEARLITQAAQEVDYAWKQMINTHDQAALNFLYGASRSEYPNGVPLALGETPAFFINENGEKQKLFSATKDEYYSTGKYSDLAAQYDKANNQVLTKTLIPEIQNNLIVKSGQDTLDGLSYAGRSLFNNPLDTAKTMTQNMAYSASECTKSPSSCIDEKWSTLTNASKDIAHTHYKQSDVNYLYGKDMSVETALIPLVRGGSVVAEAVPVAKAGGMISKEISSLSQKLPIIGKTVGYENQITRISNPYSIYLEKDKYGNEIYYRSLSEKDYKHLLLEGKIPSTSETFVSPLAEYSKQYNGILVRFYTNPGTSISLQDIGVVGNSATKREVFPSMERAQKGWATRNQVLFKLEGRNNSMNINNGKGVVNTGLGKTEGLDIFNENIIKFEKIEK</sequence>
<accession>A0ABU7QLD9</accession>
<evidence type="ECO:0008006" key="3">
    <source>
        <dbReference type="Google" id="ProtNLM"/>
    </source>
</evidence>
<keyword evidence="2" id="KW-1185">Reference proteome</keyword>
<evidence type="ECO:0000313" key="1">
    <source>
        <dbReference type="EMBL" id="MEE6042595.1"/>
    </source>
</evidence>
<dbReference type="Proteomes" id="UP001347884">
    <property type="component" value="Unassembled WGS sequence"/>
</dbReference>
<proteinExistence type="predicted"/>
<name>A0ABU7QLD9_AVIPA</name>
<reference evidence="1 2" key="1">
    <citation type="journal article" date="2022" name="Front. Microbiol.">
        <title>Commensal bacteria contribute to the growth of multidrug-resistant Avibacterium paragallinarum in chickens.</title>
        <authorList>
            <person name="Zhu J."/>
            <person name="Chen Y."/>
            <person name="Wu Y."/>
            <person name="Wang Y."/>
            <person name="Zhu K."/>
        </authorList>
    </citation>
    <scope>NUCLEOTIDE SEQUENCE [LARGE SCALE GENOMIC DNA]</scope>
    <source>
        <strain evidence="1 2">AV25</strain>
    </source>
</reference>